<evidence type="ECO:0000256" key="1">
    <source>
        <dbReference type="SAM" id="MobiDB-lite"/>
    </source>
</evidence>
<evidence type="ECO:0000313" key="2">
    <source>
        <dbReference type="EMBL" id="TKK91382.1"/>
    </source>
</evidence>
<evidence type="ECO:0000313" key="3">
    <source>
        <dbReference type="Proteomes" id="UP000308705"/>
    </source>
</evidence>
<name>A0A4U3MRA1_9ACTN</name>
<dbReference type="OrthoDB" id="4571738at2"/>
<sequence>MPASLGCPVCQAPAGHQCRRRDGRTRPPHLHGVALAAAGLILTWIAEHFLSANVFGHLLLLIETEHTLGPIRADRRARPLNAPLTEADRRRAPQWEREMLLLATHLQDGVEEILTALDGRSLKLKDERAQALALYTTLTHLRRAIELLPETWDDPHEPPALRRLQQLRDRDLNTELATRIRQRDDHAQHTSGPSLPPARWQVTRHDPNGVFEAHPLQADGLLGPRFGGWAPLPQAVPALLRAWSIPASRPVEVAWPNGRPMTPQWLLPYGGRQSGHRGDDPDHQRGREEALEGLWHDHRDRHHAIFADHMRRLREDWPGHTSVEDYLEQRTAEINASRPPAPDLDQLLESTYKQHHEIGPRLDDSIGLGVTVTCGWIAPRPSPTWATPGGTTSAVTVPAASPLCSRRCAMPRWTTP</sequence>
<dbReference type="RefSeq" id="WP_137245070.1">
    <property type="nucleotide sequence ID" value="NZ_SZQA01000001.1"/>
</dbReference>
<comment type="caution">
    <text evidence="2">The sequence shown here is derived from an EMBL/GenBank/DDBJ whole genome shotgun (WGS) entry which is preliminary data.</text>
</comment>
<keyword evidence="3" id="KW-1185">Reference proteome</keyword>
<feature type="region of interest" description="Disordered" evidence="1">
    <location>
        <begin position="180"/>
        <end position="200"/>
    </location>
</feature>
<reference evidence="2 3" key="1">
    <citation type="submission" date="2019-04" db="EMBL/GenBank/DDBJ databases">
        <title>Herbidospora sp. NEAU-GS14.nov., a novel actinomycete isolated from soil.</title>
        <authorList>
            <person name="Han L."/>
        </authorList>
    </citation>
    <scope>NUCLEOTIDE SEQUENCE [LARGE SCALE GENOMIC DNA]</scope>
    <source>
        <strain evidence="2 3">NEAU-GS14</strain>
    </source>
</reference>
<dbReference type="AlphaFoldDB" id="A0A4U3MRA1"/>
<proteinExistence type="predicted"/>
<dbReference type="EMBL" id="SZQA01000001">
    <property type="protein sequence ID" value="TKK91382.1"/>
    <property type="molecule type" value="Genomic_DNA"/>
</dbReference>
<gene>
    <name evidence="2" type="ORF">FDA94_00825</name>
</gene>
<dbReference type="Proteomes" id="UP000308705">
    <property type="component" value="Unassembled WGS sequence"/>
</dbReference>
<protein>
    <submittedName>
        <fullName evidence="2">Uncharacterized protein</fullName>
    </submittedName>
</protein>
<organism evidence="2 3">
    <name type="scientific">Herbidospora galbida</name>
    <dbReference type="NCBI Taxonomy" id="2575442"/>
    <lineage>
        <taxon>Bacteria</taxon>
        <taxon>Bacillati</taxon>
        <taxon>Actinomycetota</taxon>
        <taxon>Actinomycetes</taxon>
        <taxon>Streptosporangiales</taxon>
        <taxon>Streptosporangiaceae</taxon>
        <taxon>Herbidospora</taxon>
    </lineage>
</organism>
<accession>A0A4U3MRA1</accession>